<protein>
    <submittedName>
        <fullName evidence="3">Putative Acyltransferase 3 family</fullName>
    </submittedName>
</protein>
<feature type="transmembrane region" description="Helical" evidence="1">
    <location>
        <begin position="145"/>
        <end position="176"/>
    </location>
</feature>
<organism evidence="3 4">
    <name type="scientific">Donghicola eburneus</name>
    <dbReference type="NCBI Taxonomy" id="393278"/>
    <lineage>
        <taxon>Bacteria</taxon>
        <taxon>Pseudomonadati</taxon>
        <taxon>Pseudomonadota</taxon>
        <taxon>Alphaproteobacteria</taxon>
        <taxon>Rhodobacterales</taxon>
        <taxon>Roseobacteraceae</taxon>
        <taxon>Donghicola</taxon>
    </lineage>
</organism>
<dbReference type="PANTHER" id="PTHR23028">
    <property type="entry name" value="ACETYLTRANSFERASE"/>
    <property type="match status" value="1"/>
</dbReference>
<dbReference type="GO" id="GO:0016747">
    <property type="term" value="F:acyltransferase activity, transferring groups other than amino-acyl groups"/>
    <property type="evidence" value="ECO:0007669"/>
    <property type="project" value="InterPro"/>
</dbReference>
<keyword evidence="1" id="KW-0812">Transmembrane</keyword>
<feature type="transmembrane region" description="Helical" evidence="1">
    <location>
        <begin position="188"/>
        <end position="207"/>
    </location>
</feature>
<keyword evidence="3" id="KW-0012">Acyltransferase</keyword>
<dbReference type="GO" id="GO:0016020">
    <property type="term" value="C:membrane"/>
    <property type="evidence" value="ECO:0007669"/>
    <property type="project" value="TreeGrafter"/>
</dbReference>
<dbReference type="InterPro" id="IPR002656">
    <property type="entry name" value="Acyl_transf_3_dom"/>
</dbReference>
<evidence type="ECO:0000313" key="3">
    <source>
        <dbReference type="EMBL" id="SCM67752.1"/>
    </source>
</evidence>
<accession>A0A1M4MYU8</accession>
<dbReference type="EMBL" id="FMJB01000048">
    <property type="protein sequence ID" value="SCM67752.1"/>
    <property type="molecule type" value="Genomic_DNA"/>
</dbReference>
<dbReference type="Proteomes" id="UP000184085">
    <property type="component" value="Unassembled WGS sequence"/>
</dbReference>
<dbReference type="AlphaFoldDB" id="A0A1M4MYU8"/>
<feature type="transmembrane region" description="Helical" evidence="1">
    <location>
        <begin position="308"/>
        <end position="329"/>
    </location>
</feature>
<evidence type="ECO:0000256" key="1">
    <source>
        <dbReference type="SAM" id="Phobius"/>
    </source>
</evidence>
<feature type="transmembrane region" description="Helical" evidence="1">
    <location>
        <begin position="42"/>
        <end position="65"/>
    </location>
</feature>
<keyword evidence="3" id="KW-0808">Transferase</keyword>
<gene>
    <name evidence="3" type="ORF">KARMA_1957</name>
</gene>
<dbReference type="Pfam" id="PF01757">
    <property type="entry name" value="Acyl_transf_3"/>
    <property type="match status" value="1"/>
</dbReference>
<evidence type="ECO:0000313" key="4">
    <source>
        <dbReference type="Proteomes" id="UP000184085"/>
    </source>
</evidence>
<sequence>MQPTKLDGLQCGRAVAALMVAVFHANVFLLPAKFYDGQGAGAIFGFGYAGVEFFFVLSGFIMMFVHGRDLGHPDKVGTFLSKRILRIYPIYWIILTVLLLLYVLSPGSGPQHAQDPIAILASYLLFPQPDNGPIMRVAWTLQHEMLFYLIFATLMINLRLGIALSAVWVFGCLAVLVSGVDTAYPVDFIFKSHNILFLFGVAVGAVVRRVPQSMARICFWGGALAFASLGAFESLNDAPFPEAWMPIPYGVASAFIIIGLANGGLPAPRWLTLLGDASYAIYLVHMPTMTIAAVFIARSGLHHILHPLPMLGLILLLVSVVGVFVHRAVEKPLLSYFKRRASPIVKAQI</sequence>
<keyword evidence="1" id="KW-1133">Transmembrane helix</keyword>
<feature type="transmembrane region" description="Helical" evidence="1">
    <location>
        <begin position="277"/>
        <end position="296"/>
    </location>
</feature>
<dbReference type="RefSeq" id="WP_072706396.1">
    <property type="nucleotide sequence ID" value="NZ_FMJB01000048.1"/>
</dbReference>
<reference evidence="4" key="1">
    <citation type="submission" date="2016-09" db="EMBL/GenBank/DDBJ databases">
        <authorList>
            <person name="Wibberg D."/>
        </authorList>
    </citation>
    <scope>NUCLEOTIDE SEQUENCE [LARGE SCALE GENOMIC DNA]</scope>
</reference>
<proteinExistence type="predicted"/>
<dbReference type="InterPro" id="IPR050879">
    <property type="entry name" value="Acyltransferase_3"/>
</dbReference>
<dbReference type="GO" id="GO:0000271">
    <property type="term" value="P:polysaccharide biosynthetic process"/>
    <property type="evidence" value="ECO:0007669"/>
    <property type="project" value="TreeGrafter"/>
</dbReference>
<feature type="transmembrane region" description="Helical" evidence="1">
    <location>
        <begin position="85"/>
        <end position="104"/>
    </location>
</feature>
<keyword evidence="4" id="KW-1185">Reference proteome</keyword>
<feature type="transmembrane region" description="Helical" evidence="1">
    <location>
        <begin position="12"/>
        <end position="30"/>
    </location>
</feature>
<feature type="transmembrane region" description="Helical" evidence="1">
    <location>
        <begin position="244"/>
        <end position="265"/>
    </location>
</feature>
<dbReference type="PANTHER" id="PTHR23028:SF131">
    <property type="entry name" value="BLR2367 PROTEIN"/>
    <property type="match status" value="1"/>
</dbReference>
<feature type="transmembrane region" description="Helical" evidence="1">
    <location>
        <begin position="214"/>
        <end position="232"/>
    </location>
</feature>
<keyword evidence="1" id="KW-0472">Membrane</keyword>
<evidence type="ECO:0000259" key="2">
    <source>
        <dbReference type="Pfam" id="PF01757"/>
    </source>
</evidence>
<feature type="domain" description="Acyltransferase 3" evidence="2">
    <location>
        <begin position="8"/>
        <end position="324"/>
    </location>
</feature>
<name>A0A1M4MYU8_9RHOB</name>